<evidence type="ECO:0000256" key="6">
    <source>
        <dbReference type="ARBA" id="ARBA00023211"/>
    </source>
</evidence>
<evidence type="ECO:0000259" key="8">
    <source>
        <dbReference type="Pfam" id="PF02775"/>
    </source>
</evidence>
<dbReference type="GO" id="GO:0030976">
    <property type="term" value="F:thiamine pyrophosphate binding"/>
    <property type="evidence" value="ECO:0007669"/>
    <property type="project" value="UniProtKB-UniRule"/>
</dbReference>
<evidence type="ECO:0000256" key="1">
    <source>
        <dbReference type="ARBA" id="ARBA00022428"/>
    </source>
</evidence>
<dbReference type="Gene3D" id="3.40.50.1220">
    <property type="entry name" value="TPP-binding domain"/>
    <property type="match status" value="1"/>
</dbReference>
<evidence type="ECO:0000259" key="9">
    <source>
        <dbReference type="Pfam" id="PF02776"/>
    </source>
</evidence>
<comment type="cofactor">
    <cofactor evidence="7">
        <name>thiamine diphosphate</name>
        <dbReference type="ChEBI" id="CHEBI:58937"/>
    </cofactor>
    <text evidence="7">Binds 1 thiamine pyrophosphate per subunit.</text>
</comment>
<comment type="cofactor">
    <cofactor evidence="7">
        <name>Mg(2+)</name>
        <dbReference type="ChEBI" id="CHEBI:18420"/>
    </cofactor>
    <cofactor evidence="7">
        <name>Mn(2+)</name>
        <dbReference type="ChEBI" id="CHEBI:29035"/>
    </cofactor>
</comment>
<dbReference type="GO" id="GO:0030145">
    <property type="term" value="F:manganese ion binding"/>
    <property type="evidence" value="ECO:0007669"/>
    <property type="project" value="UniProtKB-UniRule"/>
</dbReference>
<dbReference type="Pfam" id="PF02776">
    <property type="entry name" value="TPP_enzyme_N"/>
    <property type="match status" value="1"/>
</dbReference>
<proteinExistence type="inferred from homology"/>
<dbReference type="GO" id="GO:0009234">
    <property type="term" value="P:menaquinone biosynthetic process"/>
    <property type="evidence" value="ECO:0007669"/>
    <property type="project" value="UniProtKB-UniRule"/>
</dbReference>
<dbReference type="PANTHER" id="PTHR42916:SF1">
    <property type="entry name" value="PROTEIN PHYLLO, CHLOROPLASTIC"/>
    <property type="match status" value="1"/>
</dbReference>
<sequence length="550" mass="59419">MFSSKENVLLTLALLRAYGIKQAVLCPGSRDIPLVQGLAQCHEISCHSFTDERAAGFAAIGLILQTKAPCAVVVTSGSALLNLHPAVCEAYYRHLPLLIISADRAAAWIGQNDGQTLPQINVFNSLVKYCGQACEVKDKLDAWHCERTIKEALLALTTPPFAPVQLNVPIGDPFFDFSVATLPVLQPLEAASLADLPTICARYRRIALILSASDLDTPPTGAQQEALAARFVIIAEQLSNAQQACFLNYPELWAGQLLKQDATAQAQMAPDLVITLGGQILSKALKRYLRLCDCDHLDLSADGTVADVFMHERYIIKASYSDALHALCALPQEKLAPPYLAPQDYALKTSPNRVVLPYSHIGMLQRLLNALPPHSVLHLANSSTVRYAAYFALPPQVRVYANRGVNGIEGSLSTAVGAALADPEHLHFVCIGDLSFFYDLNALWTRGMVKNLRVILFNNSGGEIFAALPGLKLDARAANFVTAPHQTSALPWAQSCGFKVATVTSAAQMDALLPKLQQTSAAPYLVEVMTKVDDDLAAVKQLTTALITTN</sequence>
<dbReference type="PANTHER" id="PTHR42916">
    <property type="entry name" value="2-SUCCINYL-5-ENOLPYRUVYL-6-HYDROXY-3-CYCLOHEXENE-1-CARBOXYLATE SYNTHASE"/>
    <property type="match status" value="1"/>
</dbReference>
<dbReference type="PIRSF" id="PIRSF004983">
    <property type="entry name" value="MenD"/>
    <property type="match status" value="1"/>
</dbReference>
<name>A0A9E2KNX5_9GAMM</name>
<dbReference type="Gene3D" id="3.40.50.970">
    <property type="match status" value="2"/>
</dbReference>
<comment type="caution">
    <text evidence="10">The sequence shown here is derived from an EMBL/GenBank/DDBJ whole genome shotgun (WGS) entry which is preliminary data.</text>
</comment>
<dbReference type="GO" id="GO:0000287">
    <property type="term" value="F:magnesium ion binding"/>
    <property type="evidence" value="ECO:0007669"/>
    <property type="project" value="UniProtKB-UniRule"/>
</dbReference>
<evidence type="ECO:0000313" key="11">
    <source>
        <dbReference type="Proteomes" id="UP000824150"/>
    </source>
</evidence>
<accession>A0A9E2KNX5</accession>
<evidence type="ECO:0000256" key="4">
    <source>
        <dbReference type="ARBA" id="ARBA00022842"/>
    </source>
</evidence>
<keyword evidence="6 7" id="KW-0464">Manganese</keyword>
<dbReference type="InterPro" id="IPR029061">
    <property type="entry name" value="THDP-binding"/>
</dbReference>
<dbReference type="EC" id="2.2.1.9" evidence="7"/>
<dbReference type="AlphaFoldDB" id="A0A9E2KNX5"/>
<keyword evidence="5 7" id="KW-0786">Thiamine pyrophosphate</keyword>
<reference evidence="10" key="1">
    <citation type="journal article" date="2021" name="PeerJ">
        <title>Extensive microbial diversity within the chicken gut microbiome revealed by metagenomics and culture.</title>
        <authorList>
            <person name="Gilroy R."/>
            <person name="Ravi A."/>
            <person name="Getino M."/>
            <person name="Pursley I."/>
            <person name="Horton D.L."/>
            <person name="Alikhan N.F."/>
            <person name="Baker D."/>
            <person name="Gharbi K."/>
            <person name="Hall N."/>
            <person name="Watson M."/>
            <person name="Adriaenssens E.M."/>
            <person name="Foster-Nyarko E."/>
            <person name="Jarju S."/>
            <person name="Secka A."/>
            <person name="Antonio M."/>
            <person name="Oren A."/>
            <person name="Chaudhuri R.R."/>
            <person name="La Ragione R."/>
            <person name="Hildebrand F."/>
            <person name="Pallen M.J."/>
        </authorList>
    </citation>
    <scope>NUCLEOTIDE SEQUENCE</scope>
    <source>
        <strain evidence="10">687</strain>
    </source>
</reference>
<keyword evidence="4 7" id="KW-0460">Magnesium</keyword>
<dbReference type="HAMAP" id="MF_01659">
    <property type="entry name" value="MenD"/>
    <property type="match status" value="1"/>
</dbReference>
<dbReference type="SUPFAM" id="SSF52518">
    <property type="entry name" value="Thiamin diphosphate-binding fold (THDP-binding)"/>
    <property type="match status" value="2"/>
</dbReference>
<evidence type="ECO:0000256" key="2">
    <source>
        <dbReference type="ARBA" id="ARBA00022679"/>
    </source>
</evidence>
<evidence type="ECO:0000256" key="5">
    <source>
        <dbReference type="ARBA" id="ARBA00023052"/>
    </source>
</evidence>
<comment type="pathway">
    <text evidence="7">Quinol/quinone metabolism; 1,4-dihydroxy-2-naphthoate biosynthesis; 1,4-dihydroxy-2-naphthoate from chorismate: step 2/7.</text>
</comment>
<gene>
    <name evidence="7 10" type="primary">menD</name>
    <name evidence="10" type="ORF">IAA31_05810</name>
</gene>
<keyword evidence="2 7" id="KW-0808">Transferase</keyword>
<dbReference type="GO" id="GO:0070204">
    <property type="term" value="F:2-succinyl-5-enolpyruvyl-6-hydroxy-3-cyclohexene-1-carboxylic-acid synthase activity"/>
    <property type="evidence" value="ECO:0007669"/>
    <property type="project" value="UniProtKB-UniRule"/>
</dbReference>
<dbReference type="InterPro" id="IPR011766">
    <property type="entry name" value="TPP_enzyme_TPP-bd"/>
</dbReference>
<dbReference type="InterPro" id="IPR012001">
    <property type="entry name" value="Thiamin_PyroP_enz_TPP-bd_dom"/>
</dbReference>
<reference evidence="10" key="2">
    <citation type="submission" date="2021-04" db="EMBL/GenBank/DDBJ databases">
        <authorList>
            <person name="Gilroy R."/>
        </authorList>
    </citation>
    <scope>NUCLEOTIDE SEQUENCE</scope>
    <source>
        <strain evidence="10">687</strain>
    </source>
</reference>
<evidence type="ECO:0000256" key="7">
    <source>
        <dbReference type="HAMAP-Rule" id="MF_01659"/>
    </source>
</evidence>
<evidence type="ECO:0000256" key="3">
    <source>
        <dbReference type="ARBA" id="ARBA00022723"/>
    </source>
</evidence>
<dbReference type="Pfam" id="PF02775">
    <property type="entry name" value="TPP_enzyme_C"/>
    <property type="match status" value="1"/>
</dbReference>
<dbReference type="InterPro" id="IPR004433">
    <property type="entry name" value="MenaQ_synth_MenD"/>
</dbReference>
<comment type="function">
    <text evidence="7">Catalyzes the thiamine diphosphate-dependent decarboxylation of 2-oxoglutarate and the subsequent addition of the resulting succinic semialdehyde-thiamine pyrophosphate anion to isochorismate to yield 2-succinyl-5-enolpyruvyl-6-hydroxy-3-cyclohexene-1-carboxylate (SEPHCHC).</text>
</comment>
<feature type="domain" description="Thiamine pyrophosphate enzyme N-terminal TPP-binding" evidence="9">
    <location>
        <begin position="12"/>
        <end position="115"/>
    </location>
</feature>
<dbReference type="Proteomes" id="UP000824150">
    <property type="component" value="Unassembled WGS sequence"/>
</dbReference>
<dbReference type="EMBL" id="JAHLFG010000062">
    <property type="protein sequence ID" value="MBU3826988.1"/>
    <property type="molecule type" value="Genomic_DNA"/>
</dbReference>
<protein>
    <recommendedName>
        <fullName evidence="7">2-succinyl-5-enolpyruvyl-6-hydroxy-3-cyclohexene-1-carboxylate synthase</fullName>
        <shortName evidence="7">SEPHCHC synthase</shortName>
        <ecNumber evidence="7">2.2.1.9</ecNumber>
    </recommendedName>
    <alternativeName>
        <fullName evidence="7">Menaquinone biosynthesis protein MenD</fullName>
    </alternativeName>
</protein>
<evidence type="ECO:0000313" key="10">
    <source>
        <dbReference type="EMBL" id="MBU3826988.1"/>
    </source>
</evidence>
<keyword evidence="1 7" id="KW-0474">Menaquinone biosynthesis</keyword>
<comment type="subunit">
    <text evidence="7">Homodimer.</text>
</comment>
<dbReference type="NCBIfam" id="TIGR00173">
    <property type="entry name" value="menD"/>
    <property type="match status" value="1"/>
</dbReference>
<comment type="similarity">
    <text evidence="7">Belongs to the TPP enzyme family. MenD subfamily.</text>
</comment>
<keyword evidence="3 7" id="KW-0479">Metal-binding</keyword>
<comment type="pathway">
    <text evidence="7">Quinol/quinone metabolism; menaquinone biosynthesis.</text>
</comment>
<organism evidence="10 11">
    <name type="scientific">Candidatus Anaerobiospirillum merdipullorum</name>
    <dbReference type="NCBI Taxonomy" id="2838450"/>
    <lineage>
        <taxon>Bacteria</taxon>
        <taxon>Pseudomonadati</taxon>
        <taxon>Pseudomonadota</taxon>
        <taxon>Gammaproteobacteria</taxon>
        <taxon>Aeromonadales</taxon>
        <taxon>Succinivibrionaceae</taxon>
        <taxon>Anaerobiospirillum</taxon>
    </lineage>
</organism>
<comment type="catalytic activity">
    <reaction evidence="7">
        <text>isochorismate + 2-oxoglutarate + H(+) = 5-enolpyruvoyl-6-hydroxy-2-succinyl-cyclohex-3-ene-1-carboxylate + CO2</text>
        <dbReference type="Rhea" id="RHEA:25593"/>
        <dbReference type="ChEBI" id="CHEBI:15378"/>
        <dbReference type="ChEBI" id="CHEBI:16526"/>
        <dbReference type="ChEBI" id="CHEBI:16810"/>
        <dbReference type="ChEBI" id="CHEBI:29780"/>
        <dbReference type="ChEBI" id="CHEBI:58818"/>
        <dbReference type="EC" id="2.2.1.9"/>
    </reaction>
</comment>
<feature type="domain" description="Thiamine pyrophosphate enzyme TPP-binding" evidence="8">
    <location>
        <begin position="386"/>
        <end position="528"/>
    </location>
</feature>
<dbReference type="CDD" id="cd07037">
    <property type="entry name" value="TPP_PYR_MenD"/>
    <property type="match status" value="1"/>
</dbReference>